<dbReference type="PANTHER" id="PTHR12483:SF115">
    <property type="entry name" value="COPPER TRANSPORT PROTEIN"/>
    <property type="match status" value="1"/>
</dbReference>
<organism evidence="6 7">
    <name type="scientific">Tilletia controversa</name>
    <name type="common">dwarf bunt fungus</name>
    <dbReference type="NCBI Taxonomy" id="13291"/>
    <lineage>
        <taxon>Eukaryota</taxon>
        <taxon>Fungi</taxon>
        <taxon>Dikarya</taxon>
        <taxon>Basidiomycota</taxon>
        <taxon>Ustilaginomycotina</taxon>
        <taxon>Exobasidiomycetes</taxon>
        <taxon>Tilletiales</taxon>
        <taxon>Tilletiaceae</taxon>
        <taxon>Tilletia</taxon>
    </lineage>
</organism>
<dbReference type="EMBL" id="LWDE02000462">
    <property type="protein sequence ID" value="KAE8247494.1"/>
    <property type="molecule type" value="Genomic_DNA"/>
</dbReference>
<comment type="subcellular location">
    <subcellularLocation>
        <location evidence="4">Membrane</location>
        <topology evidence="4">Multi-pass membrane protein</topology>
    </subcellularLocation>
</comment>
<keyword evidence="7" id="KW-1185">Reference proteome</keyword>
<evidence type="ECO:0000256" key="4">
    <source>
        <dbReference type="RuleBase" id="RU367022"/>
    </source>
</evidence>
<keyword evidence="4" id="KW-0406">Ion transport</keyword>
<keyword evidence="4" id="KW-0187">Copper transport</keyword>
<dbReference type="InterPro" id="IPR007274">
    <property type="entry name" value="Cop_transporter"/>
</dbReference>
<dbReference type="Pfam" id="PF04145">
    <property type="entry name" value="Ctr"/>
    <property type="match status" value="1"/>
</dbReference>
<evidence type="ECO:0000313" key="7">
    <source>
        <dbReference type="Proteomes" id="UP000077684"/>
    </source>
</evidence>
<evidence type="ECO:0000256" key="3">
    <source>
        <dbReference type="ARBA" id="ARBA00023136"/>
    </source>
</evidence>
<reference evidence="6" key="1">
    <citation type="submission" date="2016-04" db="EMBL/GenBank/DDBJ databases">
        <authorList>
            <person name="Nguyen H.D."/>
            <person name="Samba Siva P."/>
            <person name="Cullis J."/>
            <person name="Levesque C.A."/>
            <person name="Hambleton S."/>
        </authorList>
    </citation>
    <scope>NUCLEOTIDE SEQUENCE</scope>
    <source>
        <strain evidence="6">DAOMC 236426</strain>
    </source>
</reference>
<evidence type="ECO:0000256" key="5">
    <source>
        <dbReference type="SAM" id="MobiDB-lite"/>
    </source>
</evidence>
<keyword evidence="1 4" id="KW-0812">Transmembrane</keyword>
<feature type="transmembrane region" description="Helical" evidence="4">
    <location>
        <begin position="261"/>
        <end position="278"/>
    </location>
</feature>
<dbReference type="GO" id="GO:0005375">
    <property type="term" value="F:copper ion transmembrane transporter activity"/>
    <property type="evidence" value="ECO:0007669"/>
    <property type="project" value="UniProtKB-UniRule"/>
</dbReference>
<keyword evidence="3 4" id="KW-0472">Membrane</keyword>
<feature type="transmembrane region" description="Helical" evidence="4">
    <location>
        <begin position="71"/>
        <end position="90"/>
    </location>
</feature>
<comment type="caution">
    <text evidence="6">The sequence shown here is derived from an EMBL/GenBank/DDBJ whole genome shotgun (WGS) entry which is preliminary data.</text>
</comment>
<evidence type="ECO:0000256" key="2">
    <source>
        <dbReference type="ARBA" id="ARBA00022989"/>
    </source>
</evidence>
<comment type="similarity">
    <text evidence="4">Belongs to the copper transporter (Ctr) (TC 1.A.56) family. SLC31A subfamily.</text>
</comment>
<sequence>MAEHVDHVAMAAAHMFGMHTTPSIDHGHSGMDHGHMGEPAAAACKMGMLISVDWPLHRCVVFSAWHPRTNAHVLLTLLALLALSAAFEYLRWRIRAIDSFLALELASRAGSAAGMHTRKASLVPGSAQAAGLMNGGASTSSGLLATSSTADRRAGPSSRSGSPSHTFLSMADDPYQDDLHHGHSHANGHQDDDARGKSSQRSRTAGSAGSARPSSIVQALFCSPRTLRVSARIQIIRVLLYGLNVAAGAFLMLVLMTYNTWRTIGATVFGAMIGHFFFSRELGLVPSATRHQQSPGQASFVAIPAIDADKGLSCH</sequence>
<proteinExistence type="inferred from homology"/>
<keyword evidence="4" id="KW-0186">Copper</keyword>
<evidence type="ECO:0000256" key="1">
    <source>
        <dbReference type="ARBA" id="ARBA00022692"/>
    </source>
</evidence>
<gene>
    <name evidence="6" type="ORF">A4X06_0g4414</name>
</gene>
<name>A0A8X7SXA1_9BASI</name>
<feature type="compositionally biased region" description="Low complexity" evidence="5">
    <location>
        <begin position="146"/>
        <end position="164"/>
    </location>
</feature>
<dbReference type="AlphaFoldDB" id="A0A8X7SXA1"/>
<keyword evidence="4" id="KW-0813">Transport</keyword>
<evidence type="ECO:0000313" key="6">
    <source>
        <dbReference type="EMBL" id="KAE8247494.1"/>
    </source>
</evidence>
<accession>A0A8X7SXA1</accession>
<keyword evidence="2 4" id="KW-1133">Transmembrane helix</keyword>
<reference evidence="6" key="2">
    <citation type="journal article" date="2019" name="IMA Fungus">
        <title>Genome sequencing and comparison of five Tilletia species to identify candidate genes for the detection of regulated species infecting wheat.</title>
        <authorList>
            <person name="Nguyen H.D.T."/>
            <person name="Sultana T."/>
            <person name="Kesanakurti P."/>
            <person name="Hambleton S."/>
        </authorList>
    </citation>
    <scope>NUCLEOTIDE SEQUENCE</scope>
    <source>
        <strain evidence="6">DAOMC 236426</strain>
    </source>
</reference>
<dbReference type="Proteomes" id="UP000077684">
    <property type="component" value="Unassembled WGS sequence"/>
</dbReference>
<feature type="transmembrane region" description="Helical" evidence="4">
    <location>
        <begin position="235"/>
        <end position="255"/>
    </location>
</feature>
<feature type="region of interest" description="Disordered" evidence="5">
    <location>
        <begin position="146"/>
        <end position="210"/>
    </location>
</feature>
<dbReference type="GO" id="GO:0016020">
    <property type="term" value="C:membrane"/>
    <property type="evidence" value="ECO:0007669"/>
    <property type="project" value="UniProtKB-SubCell"/>
</dbReference>
<dbReference type="PANTHER" id="PTHR12483">
    <property type="entry name" value="SOLUTE CARRIER FAMILY 31 COPPER TRANSPORTERS"/>
    <property type="match status" value="1"/>
</dbReference>
<feature type="compositionally biased region" description="Polar residues" evidence="5">
    <location>
        <begin position="197"/>
        <end position="210"/>
    </location>
</feature>
<protein>
    <recommendedName>
        <fullName evidence="4">Copper transport protein</fullName>
    </recommendedName>
</protein>